<gene>
    <name evidence="1" type="ORF">PODLI_1B015861</name>
</gene>
<evidence type="ECO:0000313" key="1">
    <source>
        <dbReference type="EMBL" id="CAI5766825.1"/>
    </source>
</evidence>
<dbReference type="AlphaFoldDB" id="A0AA35NZ30"/>
<accession>A0AA35NZ30</accession>
<keyword evidence="2" id="KW-1185">Reference proteome</keyword>
<reference evidence="1" key="1">
    <citation type="submission" date="2022-12" db="EMBL/GenBank/DDBJ databases">
        <authorList>
            <person name="Alioto T."/>
            <person name="Alioto T."/>
            <person name="Gomez Garrido J."/>
        </authorList>
    </citation>
    <scope>NUCLEOTIDE SEQUENCE</scope>
</reference>
<dbReference type="Proteomes" id="UP001178461">
    <property type="component" value="Chromosome 2"/>
</dbReference>
<sequence length="94" mass="10774">MQSLKPYDDLQKEILDISTVRPHQLAISGRKSNRQVVTAPRLFLILQDWAKCPVNSLEATSDNMEAVDKQERRYGFHRKTMVQTALMVLAVLGY</sequence>
<name>A0AA35NZ30_9SAUR</name>
<proteinExistence type="predicted"/>
<protein>
    <submittedName>
        <fullName evidence="1">Uncharacterized protein</fullName>
    </submittedName>
</protein>
<organism evidence="1 2">
    <name type="scientific">Podarcis lilfordi</name>
    <name type="common">Lilford's wall lizard</name>
    <dbReference type="NCBI Taxonomy" id="74358"/>
    <lineage>
        <taxon>Eukaryota</taxon>
        <taxon>Metazoa</taxon>
        <taxon>Chordata</taxon>
        <taxon>Craniata</taxon>
        <taxon>Vertebrata</taxon>
        <taxon>Euteleostomi</taxon>
        <taxon>Lepidosauria</taxon>
        <taxon>Squamata</taxon>
        <taxon>Bifurcata</taxon>
        <taxon>Unidentata</taxon>
        <taxon>Episquamata</taxon>
        <taxon>Laterata</taxon>
        <taxon>Lacertibaenia</taxon>
        <taxon>Lacertidae</taxon>
        <taxon>Podarcis</taxon>
    </lineage>
</organism>
<dbReference type="EMBL" id="OX395127">
    <property type="protein sequence ID" value="CAI5766825.1"/>
    <property type="molecule type" value="Genomic_DNA"/>
</dbReference>
<evidence type="ECO:0000313" key="2">
    <source>
        <dbReference type="Proteomes" id="UP001178461"/>
    </source>
</evidence>